<dbReference type="SUPFAM" id="SSF51735">
    <property type="entry name" value="NAD(P)-binding Rossmann-fold domains"/>
    <property type="match status" value="1"/>
</dbReference>
<feature type="domain" description="NAD(P)-binding" evidence="1">
    <location>
        <begin position="7"/>
        <end position="185"/>
    </location>
</feature>
<evidence type="ECO:0000313" key="2">
    <source>
        <dbReference type="EMBL" id="MCA5006354.1"/>
    </source>
</evidence>
<dbReference type="InterPro" id="IPR051606">
    <property type="entry name" value="Polyketide_Oxido-like"/>
</dbReference>
<dbReference type="Proteomes" id="UP001165302">
    <property type="component" value="Unassembled WGS sequence"/>
</dbReference>
<gene>
    <name evidence="2" type="ORF">IPZ78_14480</name>
</gene>
<organism evidence="2 3">
    <name type="scientific">Sphingobacterium bovistauri</name>
    <dbReference type="NCBI Taxonomy" id="2781959"/>
    <lineage>
        <taxon>Bacteria</taxon>
        <taxon>Pseudomonadati</taxon>
        <taxon>Bacteroidota</taxon>
        <taxon>Sphingobacteriia</taxon>
        <taxon>Sphingobacteriales</taxon>
        <taxon>Sphingobacteriaceae</taxon>
        <taxon>Sphingobacterium</taxon>
    </lineage>
</organism>
<evidence type="ECO:0000313" key="3">
    <source>
        <dbReference type="Proteomes" id="UP001165302"/>
    </source>
</evidence>
<name>A0ABS7ZBQ1_9SPHI</name>
<comment type="caution">
    <text evidence="2">The sequence shown here is derived from an EMBL/GenBank/DDBJ whole genome shotgun (WGS) entry which is preliminary data.</text>
</comment>
<keyword evidence="3" id="KW-1185">Reference proteome</keyword>
<dbReference type="InterPro" id="IPR016040">
    <property type="entry name" value="NAD(P)-bd_dom"/>
</dbReference>
<dbReference type="RefSeq" id="WP_225554713.1">
    <property type="nucleotide sequence ID" value="NZ_JADEYP010000032.1"/>
</dbReference>
<evidence type="ECO:0000259" key="1">
    <source>
        <dbReference type="Pfam" id="PF13460"/>
    </source>
</evidence>
<dbReference type="InterPro" id="IPR036291">
    <property type="entry name" value="NAD(P)-bd_dom_sf"/>
</dbReference>
<protein>
    <submittedName>
        <fullName evidence="2">SDR family oxidoreductase</fullName>
    </submittedName>
</protein>
<dbReference type="CDD" id="cd05244">
    <property type="entry name" value="BVR-B_like_SDR_a"/>
    <property type="match status" value="1"/>
</dbReference>
<dbReference type="PANTHER" id="PTHR43355">
    <property type="entry name" value="FLAVIN REDUCTASE (NADPH)"/>
    <property type="match status" value="1"/>
</dbReference>
<reference evidence="2" key="1">
    <citation type="submission" date="2020-10" db="EMBL/GenBank/DDBJ databases">
        <authorList>
            <person name="Lu T."/>
            <person name="Wang Q."/>
            <person name="Han X."/>
        </authorList>
    </citation>
    <scope>NUCLEOTIDE SEQUENCE</scope>
    <source>
        <strain evidence="2">WQ 366</strain>
    </source>
</reference>
<dbReference type="PANTHER" id="PTHR43355:SF2">
    <property type="entry name" value="FLAVIN REDUCTASE (NADPH)"/>
    <property type="match status" value="1"/>
</dbReference>
<proteinExistence type="predicted"/>
<dbReference type="EMBL" id="JADEYP010000032">
    <property type="protein sequence ID" value="MCA5006354.1"/>
    <property type="molecule type" value="Genomic_DNA"/>
</dbReference>
<accession>A0ABS7ZBQ1</accession>
<dbReference type="Gene3D" id="3.40.50.720">
    <property type="entry name" value="NAD(P)-binding Rossmann-like Domain"/>
    <property type="match status" value="1"/>
</dbReference>
<sequence>MKIAIFGATGKTGIELVKEALAHGHDVSVMVRDPKRLPTFSKEITVFTGDFTNLDVVKSTVQGQDAVICTLGSRELYKNSGLRTFGTRLIIEAMQEAGVQRLVVMSSMGIGESWNKLFMPAARADHEAQESAVKSSSLDWTIIRPSGLTDVPSVSTYEFGKDISPKTSRISRANVADLMLKVIESNSHVHKAITITN</sequence>
<dbReference type="Pfam" id="PF13460">
    <property type="entry name" value="NAD_binding_10"/>
    <property type="match status" value="1"/>
</dbReference>